<sequence length="161" mass="18553">MENFKEIDEVESCDLFDEAPTSRIKSVKVKSPRNPLTSNKGNIKPSNYENFIAEIHELFKKKPAKPAKSLNCPQDYIGLKEIKKELEDERELVTVSRRRMRANRKATKLYSVAPFRGKFRASHINDLNSPDIIALITRTNREKAHSGRCLNQKNDPKITEK</sequence>
<comment type="caution">
    <text evidence="2">The sequence shown here is derived from an EMBL/GenBank/DDBJ whole genome shotgun (WGS) entry which is preliminary data.</text>
</comment>
<evidence type="ECO:0000313" key="3">
    <source>
        <dbReference type="Proteomes" id="UP001295684"/>
    </source>
</evidence>
<accession>A0AAD2D761</accession>
<evidence type="ECO:0000313" key="2">
    <source>
        <dbReference type="EMBL" id="CAI2382101.1"/>
    </source>
</evidence>
<proteinExistence type="predicted"/>
<organism evidence="2 3">
    <name type="scientific">Euplotes crassus</name>
    <dbReference type="NCBI Taxonomy" id="5936"/>
    <lineage>
        <taxon>Eukaryota</taxon>
        <taxon>Sar</taxon>
        <taxon>Alveolata</taxon>
        <taxon>Ciliophora</taxon>
        <taxon>Intramacronucleata</taxon>
        <taxon>Spirotrichea</taxon>
        <taxon>Hypotrichia</taxon>
        <taxon>Euplotida</taxon>
        <taxon>Euplotidae</taxon>
        <taxon>Moneuplotes</taxon>
    </lineage>
</organism>
<reference evidence="2" key="1">
    <citation type="submission" date="2023-07" db="EMBL/GenBank/DDBJ databases">
        <authorList>
            <consortium name="AG Swart"/>
            <person name="Singh M."/>
            <person name="Singh A."/>
            <person name="Seah K."/>
            <person name="Emmerich C."/>
        </authorList>
    </citation>
    <scope>NUCLEOTIDE SEQUENCE</scope>
    <source>
        <strain evidence="2">DP1</strain>
    </source>
</reference>
<keyword evidence="3" id="KW-1185">Reference proteome</keyword>
<dbReference type="Proteomes" id="UP001295684">
    <property type="component" value="Unassembled WGS sequence"/>
</dbReference>
<dbReference type="AlphaFoldDB" id="A0AAD2D761"/>
<evidence type="ECO:0000256" key="1">
    <source>
        <dbReference type="SAM" id="MobiDB-lite"/>
    </source>
</evidence>
<gene>
    <name evidence="2" type="ORF">ECRASSUSDP1_LOCUS23568</name>
</gene>
<protein>
    <submittedName>
        <fullName evidence="2">Uncharacterized protein</fullName>
    </submittedName>
</protein>
<name>A0AAD2D761_EUPCR</name>
<feature type="region of interest" description="Disordered" evidence="1">
    <location>
        <begin position="140"/>
        <end position="161"/>
    </location>
</feature>
<dbReference type="EMBL" id="CAMPGE010024249">
    <property type="protein sequence ID" value="CAI2382101.1"/>
    <property type="molecule type" value="Genomic_DNA"/>
</dbReference>